<name>A0ABU3BKM3_9FLAO</name>
<proteinExistence type="predicted"/>
<dbReference type="PANTHER" id="PTHR22916">
    <property type="entry name" value="GLYCOSYLTRANSFERASE"/>
    <property type="match status" value="1"/>
</dbReference>
<organism evidence="2 3">
    <name type="scientific">Croceitalea vernalis</name>
    <dbReference type="NCBI Taxonomy" id="3075599"/>
    <lineage>
        <taxon>Bacteria</taxon>
        <taxon>Pseudomonadati</taxon>
        <taxon>Bacteroidota</taxon>
        <taxon>Flavobacteriia</taxon>
        <taxon>Flavobacteriales</taxon>
        <taxon>Flavobacteriaceae</taxon>
        <taxon>Croceitalea</taxon>
    </lineage>
</organism>
<gene>
    <name evidence="2" type="ORF">RM520_13605</name>
</gene>
<accession>A0ABU3BKM3</accession>
<dbReference type="InterPro" id="IPR001173">
    <property type="entry name" value="Glyco_trans_2-like"/>
</dbReference>
<dbReference type="GO" id="GO:0016757">
    <property type="term" value="F:glycosyltransferase activity"/>
    <property type="evidence" value="ECO:0007669"/>
    <property type="project" value="UniProtKB-KW"/>
</dbReference>
<evidence type="ECO:0000313" key="3">
    <source>
        <dbReference type="Proteomes" id="UP001250662"/>
    </source>
</evidence>
<keyword evidence="2" id="KW-0328">Glycosyltransferase</keyword>
<dbReference type="CDD" id="cd06433">
    <property type="entry name" value="GT_2_WfgS_like"/>
    <property type="match status" value="1"/>
</dbReference>
<protein>
    <submittedName>
        <fullName evidence="2">Glycosyltransferase family 2 protein</fullName>
        <ecNumber evidence="2">2.4.-.-</ecNumber>
    </submittedName>
</protein>
<dbReference type="RefSeq" id="WP_311386391.1">
    <property type="nucleotide sequence ID" value="NZ_JAVRHU010000004.1"/>
</dbReference>
<feature type="domain" description="Glycosyltransferase 2-like" evidence="1">
    <location>
        <begin position="4"/>
        <end position="155"/>
    </location>
</feature>
<reference evidence="2 3" key="1">
    <citation type="submission" date="2023-09" db="EMBL/GenBank/DDBJ databases">
        <authorList>
            <person name="Rey-Velasco X."/>
        </authorList>
    </citation>
    <scope>NUCLEOTIDE SEQUENCE [LARGE SCALE GENOMIC DNA]</scope>
    <source>
        <strain evidence="2 3">P007</strain>
    </source>
</reference>
<dbReference type="Pfam" id="PF00535">
    <property type="entry name" value="Glycos_transf_2"/>
    <property type="match status" value="1"/>
</dbReference>
<keyword evidence="2" id="KW-0808">Transferase</keyword>
<evidence type="ECO:0000313" key="2">
    <source>
        <dbReference type="EMBL" id="MDT0622660.1"/>
    </source>
</evidence>
<comment type="caution">
    <text evidence="2">The sequence shown here is derived from an EMBL/GenBank/DDBJ whole genome shotgun (WGS) entry which is preliminary data.</text>
</comment>
<sequence>MKVSIITGTYNSAEFIESCIQSVNNQDYLDIEHIIIDGVSKDNTLELIKNSDSRVVKIVSEPDKGIYDAMNKGLKMATGEIVAILNSDDFYNSNDVVSTVVKKFKEHNLDCLYGNLYYVNQQNPDIIVRNWATGEYNKQKGFQYGWHPAHPTFFAKNRVYKKYGYFNLDFKIAADFEIMLRLLQKNNINGFYLDSPIVRMRLGGESNKSIKNIIRGNKECMKAFKVNDLKVSALYPIYRILPKLKQFITK</sequence>
<dbReference type="Gene3D" id="3.90.550.10">
    <property type="entry name" value="Spore Coat Polysaccharide Biosynthesis Protein SpsA, Chain A"/>
    <property type="match status" value="1"/>
</dbReference>
<dbReference type="PANTHER" id="PTHR22916:SF3">
    <property type="entry name" value="UDP-GLCNAC:BETAGAL BETA-1,3-N-ACETYLGLUCOSAMINYLTRANSFERASE-LIKE PROTEIN 1"/>
    <property type="match status" value="1"/>
</dbReference>
<evidence type="ECO:0000259" key="1">
    <source>
        <dbReference type="Pfam" id="PF00535"/>
    </source>
</evidence>
<dbReference type="EMBL" id="JAVRHU010000004">
    <property type="protein sequence ID" value="MDT0622660.1"/>
    <property type="molecule type" value="Genomic_DNA"/>
</dbReference>
<dbReference type="InterPro" id="IPR029044">
    <property type="entry name" value="Nucleotide-diphossugar_trans"/>
</dbReference>
<dbReference type="EC" id="2.4.-.-" evidence="2"/>
<dbReference type="SUPFAM" id="SSF53448">
    <property type="entry name" value="Nucleotide-diphospho-sugar transferases"/>
    <property type="match status" value="1"/>
</dbReference>
<keyword evidence="3" id="KW-1185">Reference proteome</keyword>
<dbReference type="Proteomes" id="UP001250662">
    <property type="component" value="Unassembled WGS sequence"/>
</dbReference>